<dbReference type="PATRIC" id="fig|123899.6.peg.3631"/>
<dbReference type="InterPro" id="IPR036950">
    <property type="entry name" value="PBP_transglycosylase"/>
</dbReference>
<evidence type="ECO:0000256" key="10">
    <source>
        <dbReference type="ARBA" id="ARBA00044770"/>
    </source>
</evidence>
<evidence type="ECO:0000259" key="14">
    <source>
        <dbReference type="Pfam" id="PF00912"/>
    </source>
</evidence>
<evidence type="ECO:0000259" key="13">
    <source>
        <dbReference type="Pfam" id="PF00905"/>
    </source>
</evidence>
<dbReference type="SUPFAM" id="SSF53955">
    <property type="entry name" value="Lysozyme-like"/>
    <property type="match status" value="1"/>
</dbReference>
<evidence type="ECO:0000256" key="12">
    <source>
        <dbReference type="SAM" id="Phobius"/>
    </source>
</evidence>
<reference evidence="16 17" key="1">
    <citation type="submission" date="2016-04" db="EMBL/GenBank/DDBJ databases">
        <authorList>
            <consortium name="Pathogen Informatics"/>
        </authorList>
    </citation>
    <scope>NUCLEOTIDE SEQUENCE [LARGE SCALE GENOMIC DNA]</scope>
    <source>
        <strain evidence="16 17">H044680328</strain>
    </source>
</reference>
<dbReference type="GO" id="GO:0006508">
    <property type="term" value="P:proteolysis"/>
    <property type="evidence" value="ECO:0007669"/>
    <property type="project" value="UniProtKB-KW"/>
</dbReference>
<dbReference type="InterPro" id="IPR001264">
    <property type="entry name" value="Glyco_trans_51"/>
</dbReference>
<dbReference type="InterPro" id="IPR012338">
    <property type="entry name" value="Beta-lactam/transpept-like"/>
</dbReference>
<keyword evidence="9" id="KW-0511">Multifunctional enzyme</keyword>
<feature type="domain" description="Penicillin-binding protein transpeptidase" evidence="13">
    <location>
        <begin position="319"/>
        <end position="547"/>
    </location>
</feature>
<keyword evidence="7 16" id="KW-0808">Transferase</keyword>
<dbReference type="eggNOG" id="COG4953">
    <property type="taxonomic scope" value="Bacteria"/>
</dbReference>
<dbReference type="Gene3D" id="1.10.3810.10">
    <property type="entry name" value="Biosynthetic peptidoglycan transglycosylase-like"/>
    <property type="match status" value="1"/>
</dbReference>
<evidence type="ECO:0000313" key="17">
    <source>
        <dbReference type="Proteomes" id="UP000076825"/>
    </source>
</evidence>
<gene>
    <name evidence="16" type="primary">pbpC</name>
    <name evidence="16" type="ORF">SAMEA3906487_03630</name>
</gene>
<evidence type="ECO:0000256" key="9">
    <source>
        <dbReference type="ARBA" id="ARBA00023268"/>
    </source>
</evidence>
<comment type="similarity">
    <text evidence="2">In the C-terminal section; belongs to the transpeptidase family.</text>
</comment>
<dbReference type="STRING" id="123899.SAMEA3906487_03630"/>
<accession>A0A157QZ51</accession>
<evidence type="ECO:0000256" key="4">
    <source>
        <dbReference type="ARBA" id="ARBA00022645"/>
    </source>
</evidence>
<name>A0A157QZ51_9BORD</name>
<dbReference type="Gene3D" id="3.40.710.10">
    <property type="entry name" value="DD-peptidase/beta-lactamase superfamily"/>
    <property type="match status" value="1"/>
</dbReference>
<dbReference type="AlphaFoldDB" id="A0A157QZ51"/>
<keyword evidence="12" id="KW-0812">Transmembrane</keyword>
<dbReference type="NCBIfam" id="TIGR02073">
    <property type="entry name" value="PBP_1c"/>
    <property type="match status" value="1"/>
</dbReference>
<keyword evidence="12" id="KW-1133">Transmembrane helix</keyword>
<evidence type="ECO:0000256" key="2">
    <source>
        <dbReference type="ARBA" id="ARBA00007090"/>
    </source>
</evidence>
<evidence type="ECO:0000256" key="11">
    <source>
        <dbReference type="ARBA" id="ARBA00049902"/>
    </source>
</evidence>
<dbReference type="GO" id="GO:0009252">
    <property type="term" value="P:peptidoglycan biosynthetic process"/>
    <property type="evidence" value="ECO:0007669"/>
    <property type="project" value="UniProtKB-UniPathway"/>
</dbReference>
<dbReference type="GO" id="GO:0004180">
    <property type="term" value="F:carboxypeptidase activity"/>
    <property type="evidence" value="ECO:0007669"/>
    <property type="project" value="UniProtKB-KW"/>
</dbReference>
<dbReference type="Pfam" id="PF06832">
    <property type="entry name" value="BiPBP_C"/>
    <property type="match status" value="1"/>
</dbReference>
<comment type="catalytic activity">
    <reaction evidence="11">
        <text>[GlcNAc-(1-&gt;4)-Mur2Ac(oyl-L-Ala-gamma-D-Glu-L-Lys-D-Ala-D-Ala)](n)-di-trans,octa-cis-undecaprenyl diphosphate + beta-D-GlcNAc-(1-&gt;4)-Mur2Ac(oyl-L-Ala-gamma-D-Glu-L-Lys-D-Ala-D-Ala)-di-trans,octa-cis-undecaprenyl diphosphate = [GlcNAc-(1-&gt;4)-Mur2Ac(oyl-L-Ala-gamma-D-Glu-L-Lys-D-Ala-D-Ala)](n+1)-di-trans,octa-cis-undecaprenyl diphosphate + di-trans,octa-cis-undecaprenyl diphosphate + H(+)</text>
        <dbReference type="Rhea" id="RHEA:23708"/>
        <dbReference type="Rhea" id="RHEA-COMP:9602"/>
        <dbReference type="Rhea" id="RHEA-COMP:9603"/>
        <dbReference type="ChEBI" id="CHEBI:15378"/>
        <dbReference type="ChEBI" id="CHEBI:58405"/>
        <dbReference type="ChEBI" id="CHEBI:60033"/>
        <dbReference type="ChEBI" id="CHEBI:78435"/>
        <dbReference type="EC" id="2.4.99.28"/>
    </reaction>
</comment>
<dbReference type="Proteomes" id="UP000076825">
    <property type="component" value="Chromosome 1"/>
</dbReference>
<evidence type="ECO:0000256" key="8">
    <source>
        <dbReference type="ARBA" id="ARBA00022801"/>
    </source>
</evidence>
<evidence type="ECO:0000256" key="7">
    <source>
        <dbReference type="ARBA" id="ARBA00022679"/>
    </source>
</evidence>
<dbReference type="SUPFAM" id="SSF56601">
    <property type="entry name" value="beta-lactamase/transpeptidase-like"/>
    <property type="match status" value="1"/>
</dbReference>
<dbReference type="PANTHER" id="PTHR32282:SF15">
    <property type="entry name" value="PENICILLIN-BINDING PROTEIN 1C"/>
    <property type="match status" value="1"/>
</dbReference>
<keyword evidence="4" id="KW-0121">Carboxypeptidase</keyword>
<proteinExistence type="inferred from homology"/>
<comment type="pathway">
    <text evidence="1">Cell wall biogenesis; peptidoglycan biosynthesis.</text>
</comment>
<keyword evidence="17" id="KW-1185">Reference proteome</keyword>
<evidence type="ECO:0000256" key="1">
    <source>
        <dbReference type="ARBA" id="ARBA00004752"/>
    </source>
</evidence>
<feature type="transmembrane region" description="Helical" evidence="12">
    <location>
        <begin position="21"/>
        <end position="39"/>
    </location>
</feature>
<evidence type="ECO:0000313" key="16">
    <source>
        <dbReference type="EMBL" id="SAI73347.1"/>
    </source>
</evidence>
<dbReference type="GO" id="GO:0030288">
    <property type="term" value="C:outer membrane-bounded periplasmic space"/>
    <property type="evidence" value="ECO:0007669"/>
    <property type="project" value="TreeGrafter"/>
</dbReference>
<dbReference type="GO" id="GO:0008955">
    <property type="term" value="F:peptidoglycan glycosyltransferase activity"/>
    <property type="evidence" value="ECO:0007669"/>
    <property type="project" value="UniProtKB-EC"/>
</dbReference>
<keyword evidence="6 16" id="KW-0328">Glycosyltransferase</keyword>
<dbReference type="UniPathway" id="UPA00219"/>
<dbReference type="GeneID" id="56589135"/>
<dbReference type="RefSeq" id="WP_082833036.1">
    <property type="nucleotide sequence ID" value="NZ_CP016340.1"/>
</dbReference>
<dbReference type="Pfam" id="PF00912">
    <property type="entry name" value="Transgly"/>
    <property type="match status" value="1"/>
</dbReference>
<evidence type="ECO:0000259" key="15">
    <source>
        <dbReference type="Pfam" id="PF06832"/>
    </source>
</evidence>
<keyword evidence="8" id="KW-0378">Hydrolase</keyword>
<dbReference type="EC" id="2.4.99.28" evidence="10"/>
<evidence type="ECO:0000256" key="6">
    <source>
        <dbReference type="ARBA" id="ARBA00022676"/>
    </source>
</evidence>
<dbReference type="InterPro" id="IPR023346">
    <property type="entry name" value="Lysozyme-like_dom_sf"/>
</dbReference>
<dbReference type="PANTHER" id="PTHR32282">
    <property type="entry name" value="BINDING PROTEIN TRANSPEPTIDASE, PUTATIVE-RELATED"/>
    <property type="match status" value="1"/>
</dbReference>
<organism evidence="16 17">
    <name type="scientific">Bordetella trematum</name>
    <dbReference type="NCBI Taxonomy" id="123899"/>
    <lineage>
        <taxon>Bacteria</taxon>
        <taxon>Pseudomonadati</taxon>
        <taxon>Pseudomonadota</taxon>
        <taxon>Betaproteobacteria</taxon>
        <taxon>Burkholderiales</taxon>
        <taxon>Alcaligenaceae</taxon>
        <taxon>Bordetella</taxon>
    </lineage>
</organism>
<dbReference type="InterPro" id="IPR050396">
    <property type="entry name" value="Glycosyltr_51/Transpeptidase"/>
</dbReference>
<evidence type="ECO:0000256" key="5">
    <source>
        <dbReference type="ARBA" id="ARBA00022670"/>
    </source>
</evidence>
<dbReference type="InterPro" id="IPR001460">
    <property type="entry name" value="PCN-bd_Tpept"/>
</dbReference>
<sequence>MEQHRDPRPPAAPLRRWRRRLAWLAAAVLLLPPAAFLILDALYPLPPLGAAGARVVVASDGTPLRTYPSRDGVWRYPVSPQQVSPRYLETLLAYEDRWFYWHPGVNPWAMLRAGWQWAAHGRIVSGGSTLTMQVARLQDPALAGQPSRSLAAKARQVWRALQLEWHYSKDEILAMYLAHAPMGGIVEGVEMGARMWLGKSASHLSDAEAALLTALPQAPSRLRPDRHPEAAAAARDKVLARMQELGRWPAERVADARIENVVAPPLRARWLAPLAAQRLLADGRAGQAVLASTLDADMQATVERMLLDRVDSLPPKVSMAVLVMDNDTLEVRAYAGSADFGDDSRSAHVDMVRAVRSPGSTLKPFLYAMALDDGLVHSESLLMDVPLSFGGYAPGNFQAAFSGPVSVAQALQRSLNVPAVDLLDRVGPARFAAQMQNAGVRLRLPAGATPNLSLILGGGGTTLEELVGAYRALARGGLAGQPRLSPQAPFIETRAMSAGAAWIVRDILEAGGHPDRPLYQQAGGPGALAWKTGTSFGFRDAWAIGVTDQWTLGVWVGRPDGTPNPGFFGANVAAPLLQDVVAALPGGAPRARLRPPTVQTAVTCWPYGWRRESVAQGACTEPRAAWVLNETVPPSFAGYADGTLGSLRIEGVAQGTVLRPVPGAHDVTLQVGLRGGQGRVWWLLDGKVFAQADASHTQALSLAHNGRHQLTVMDEAGRYTGLEFEIAGVTP</sequence>
<feature type="domain" description="Penicillin-binding C-terminal" evidence="15">
    <location>
        <begin position="645"/>
        <end position="723"/>
    </location>
</feature>
<dbReference type="Pfam" id="PF00905">
    <property type="entry name" value="Transpeptidase"/>
    <property type="match status" value="1"/>
</dbReference>
<dbReference type="KEGG" id="btrm:SAMEA390648703630"/>
<keyword evidence="5" id="KW-0645">Protease</keyword>
<keyword evidence="12" id="KW-0472">Membrane</keyword>
<dbReference type="InterPro" id="IPR011815">
    <property type="entry name" value="PBP_1c"/>
</dbReference>
<evidence type="ECO:0000256" key="3">
    <source>
        <dbReference type="ARBA" id="ARBA00007739"/>
    </source>
</evidence>
<dbReference type="EMBL" id="LT546645">
    <property type="protein sequence ID" value="SAI73347.1"/>
    <property type="molecule type" value="Genomic_DNA"/>
</dbReference>
<dbReference type="InterPro" id="IPR009647">
    <property type="entry name" value="PBP_C"/>
</dbReference>
<dbReference type="OrthoDB" id="9766909at2"/>
<protein>
    <recommendedName>
        <fullName evidence="10">peptidoglycan glycosyltransferase</fullName>
        <ecNumber evidence="10">2.4.99.28</ecNumber>
    </recommendedName>
</protein>
<comment type="similarity">
    <text evidence="3">In the N-terminal section; belongs to the glycosyltransferase 51 family.</text>
</comment>
<feature type="domain" description="Glycosyl transferase family 51" evidence="14">
    <location>
        <begin position="63"/>
        <end position="243"/>
    </location>
</feature>
<dbReference type="GO" id="GO:0008658">
    <property type="term" value="F:penicillin binding"/>
    <property type="evidence" value="ECO:0007669"/>
    <property type="project" value="InterPro"/>
</dbReference>